<dbReference type="InterPro" id="IPR058240">
    <property type="entry name" value="rSAM_sf"/>
</dbReference>
<dbReference type="InterPro" id="IPR007197">
    <property type="entry name" value="rSAM"/>
</dbReference>
<gene>
    <name evidence="7" type="ORF">BN1209_0429</name>
</gene>
<protein>
    <submittedName>
        <fullName evidence="7">Radical SAM domain protein</fullName>
    </submittedName>
</protein>
<dbReference type="SUPFAM" id="SSF102114">
    <property type="entry name" value="Radical SAM enzymes"/>
    <property type="match status" value="1"/>
</dbReference>
<keyword evidence="5" id="KW-0411">Iron-sulfur</keyword>
<dbReference type="InterPro" id="IPR013785">
    <property type="entry name" value="Aldolase_TIM"/>
</dbReference>
<name>A0A0B7IT78_9PROT</name>
<keyword evidence="4" id="KW-0408">Iron</keyword>
<keyword evidence="3" id="KW-0479">Metal-binding</keyword>
<reference evidence="8" key="1">
    <citation type="submission" date="2014-12" db="EMBL/GenBank/DDBJ databases">
        <authorList>
            <person name="Salcher M.M."/>
        </authorList>
    </citation>
    <scope>NUCLEOTIDE SEQUENCE [LARGE SCALE GENOMIC DNA]</scope>
    <source>
        <strain evidence="8">MMS-10A-171</strain>
    </source>
</reference>
<accession>A0A0B7IT78</accession>
<comment type="cofactor">
    <cofactor evidence="1">
        <name>[4Fe-4S] cluster</name>
        <dbReference type="ChEBI" id="CHEBI:49883"/>
    </cofactor>
</comment>
<dbReference type="HOGENOM" id="CLU_064707_0_0_4"/>
<dbReference type="GO" id="GO:0051536">
    <property type="term" value="F:iron-sulfur cluster binding"/>
    <property type="evidence" value="ECO:0007669"/>
    <property type="project" value="UniProtKB-KW"/>
</dbReference>
<dbReference type="AlphaFoldDB" id="A0A0B7IT78"/>
<dbReference type="KEGG" id="mbac:BN1209_0429"/>
<keyword evidence="8" id="KW-1185">Reference proteome</keyword>
<evidence type="ECO:0000256" key="1">
    <source>
        <dbReference type="ARBA" id="ARBA00001966"/>
    </source>
</evidence>
<dbReference type="STRING" id="1581680.BN1209_0429"/>
<evidence type="ECO:0000256" key="5">
    <source>
        <dbReference type="ARBA" id="ARBA00023014"/>
    </source>
</evidence>
<feature type="domain" description="Radical SAM core" evidence="6">
    <location>
        <begin position="44"/>
        <end position="230"/>
    </location>
</feature>
<evidence type="ECO:0000313" key="8">
    <source>
        <dbReference type="Proteomes" id="UP000056322"/>
    </source>
</evidence>
<dbReference type="GO" id="GO:0003824">
    <property type="term" value="F:catalytic activity"/>
    <property type="evidence" value="ECO:0007669"/>
    <property type="project" value="InterPro"/>
</dbReference>
<evidence type="ECO:0000259" key="6">
    <source>
        <dbReference type="Pfam" id="PF04055"/>
    </source>
</evidence>
<dbReference type="Proteomes" id="UP000056322">
    <property type="component" value="Chromosome 1"/>
</dbReference>
<keyword evidence="2" id="KW-0949">S-adenosyl-L-methionine</keyword>
<evidence type="ECO:0000313" key="7">
    <source>
        <dbReference type="EMBL" id="CEN55478.1"/>
    </source>
</evidence>
<dbReference type="Pfam" id="PF04055">
    <property type="entry name" value="Radical_SAM"/>
    <property type="match status" value="1"/>
</dbReference>
<evidence type="ECO:0000256" key="2">
    <source>
        <dbReference type="ARBA" id="ARBA00022691"/>
    </source>
</evidence>
<dbReference type="Gene3D" id="3.20.20.70">
    <property type="entry name" value="Aldolase class I"/>
    <property type="match status" value="1"/>
</dbReference>
<evidence type="ECO:0000256" key="3">
    <source>
        <dbReference type="ARBA" id="ARBA00022723"/>
    </source>
</evidence>
<dbReference type="SFLD" id="SFLDS00029">
    <property type="entry name" value="Radical_SAM"/>
    <property type="match status" value="1"/>
</dbReference>
<organism evidence="7 8">
    <name type="scientific">Candidatus Methylopumilus turicensis</name>
    <dbReference type="NCBI Taxonomy" id="1581680"/>
    <lineage>
        <taxon>Bacteria</taxon>
        <taxon>Pseudomonadati</taxon>
        <taxon>Pseudomonadota</taxon>
        <taxon>Betaproteobacteria</taxon>
        <taxon>Nitrosomonadales</taxon>
        <taxon>Methylophilaceae</taxon>
        <taxon>Candidatus Methylopumilus</taxon>
    </lineage>
</organism>
<sequence>MVFKMSDDQYLTVEDHNRDVTGLTYIYPVVSRRAGGVSIGINLNINNACNWRCVYCQVPNLTRGTPPPINLELLEKELRDFLKYIVHGDFMLRYVAEGDRQTQDIAFAGNGEPTSAKEFPAVLGIVEKLLNEFDLLNPGLAHPIKVRLITNGSLMDKPHVLESMRHLAKINGEVWFKADAGTAEGVAKINDVNINIASVIKRIKACADACPTFVQTCMVAIDGKPPTEIEVDAYIALLAEVKDVIQGVHLYGLARPSMQAEAPRLTRLLPEWLEGVANKIRAIGLKAFVSP</sequence>
<dbReference type="GO" id="GO:0046872">
    <property type="term" value="F:metal ion binding"/>
    <property type="evidence" value="ECO:0007669"/>
    <property type="project" value="UniProtKB-KW"/>
</dbReference>
<dbReference type="EMBL" id="LN794158">
    <property type="protein sequence ID" value="CEN55478.1"/>
    <property type="molecule type" value="Genomic_DNA"/>
</dbReference>
<evidence type="ECO:0000256" key="4">
    <source>
        <dbReference type="ARBA" id="ARBA00023004"/>
    </source>
</evidence>
<proteinExistence type="predicted"/>
<dbReference type="CDD" id="cd01335">
    <property type="entry name" value="Radical_SAM"/>
    <property type="match status" value="1"/>
</dbReference>